<feature type="domain" description="Transcription regulator PadR N-terminal" evidence="1">
    <location>
        <begin position="20"/>
        <end position="70"/>
    </location>
</feature>
<dbReference type="SUPFAM" id="SSF46785">
    <property type="entry name" value="Winged helix' DNA-binding domain"/>
    <property type="match status" value="1"/>
</dbReference>
<dbReference type="Pfam" id="PF03551">
    <property type="entry name" value="PadR"/>
    <property type="match status" value="1"/>
</dbReference>
<sequence length="84" mass="9837">MLERVRTKNQYLRELVHLAVLGLLLEREYHGYDLKRSIDRRMGEWTDIRAESIYYAIAKLEEAGFIKRFARTGTTVNLPAPSIL</sequence>
<organism evidence="2 3">
    <name type="scientific">candidate division Kazan bacterium</name>
    <dbReference type="NCBI Taxonomy" id="2202143"/>
    <lineage>
        <taxon>Bacteria</taxon>
        <taxon>Bacteria division Kazan-3B-28</taxon>
    </lineage>
</organism>
<comment type="caution">
    <text evidence="2">The sequence shown here is derived from an EMBL/GenBank/DDBJ whole genome shotgun (WGS) entry which is preliminary data.</text>
</comment>
<name>A0A420ZCP3_UNCK3</name>
<dbReference type="InterPro" id="IPR036390">
    <property type="entry name" value="WH_DNA-bd_sf"/>
</dbReference>
<proteinExistence type="predicted"/>
<dbReference type="InterPro" id="IPR005149">
    <property type="entry name" value="Tscrpt_reg_PadR_N"/>
</dbReference>
<evidence type="ECO:0000313" key="3">
    <source>
        <dbReference type="Proteomes" id="UP000281261"/>
    </source>
</evidence>
<gene>
    <name evidence="2" type="ORF">DRH29_02950</name>
</gene>
<accession>A0A420ZCP3</accession>
<evidence type="ECO:0000313" key="2">
    <source>
        <dbReference type="EMBL" id="RLC37135.1"/>
    </source>
</evidence>
<dbReference type="Proteomes" id="UP000281261">
    <property type="component" value="Unassembled WGS sequence"/>
</dbReference>
<dbReference type="AlphaFoldDB" id="A0A420ZCP3"/>
<protein>
    <recommendedName>
        <fullName evidence="1">Transcription regulator PadR N-terminal domain-containing protein</fullName>
    </recommendedName>
</protein>
<reference evidence="2 3" key="1">
    <citation type="submission" date="2018-06" db="EMBL/GenBank/DDBJ databases">
        <title>Extensive metabolic versatility and redundancy in microbially diverse, dynamic hydrothermal sediments.</title>
        <authorList>
            <person name="Dombrowski N."/>
            <person name="Teske A."/>
            <person name="Baker B.J."/>
        </authorList>
    </citation>
    <scope>NUCLEOTIDE SEQUENCE [LARGE SCALE GENOMIC DNA]</scope>
    <source>
        <strain evidence="2">B79_G16</strain>
    </source>
</reference>
<evidence type="ECO:0000259" key="1">
    <source>
        <dbReference type="Pfam" id="PF03551"/>
    </source>
</evidence>
<dbReference type="Gene3D" id="1.10.10.10">
    <property type="entry name" value="Winged helix-like DNA-binding domain superfamily/Winged helix DNA-binding domain"/>
    <property type="match status" value="1"/>
</dbReference>
<dbReference type="EMBL" id="QMNG01000011">
    <property type="protein sequence ID" value="RLC37135.1"/>
    <property type="molecule type" value="Genomic_DNA"/>
</dbReference>
<dbReference type="InterPro" id="IPR036388">
    <property type="entry name" value="WH-like_DNA-bd_sf"/>
</dbReference>